<protein>
    <recommendedName>
        <fullName evidence="5">Alanine racemase</fullName>
        <ecNumber evidence="5">5.1.1.1</ecNumber>
    </recommendedName>
</protein>
<dbReference type="Gene3D" id="3.20.20.10">
    <property type="entry name" value="Alanine racemase"/>
    <property type="match status" value="1"/>
</dbReference>
<name>A0A1M3KXB8_9BACT</name>
<evidence type="ECO:0000256" key="3">
    <source>
        <dbReference type="ARBA" id="ARBA00022898"/>
    </source>
</evidence>
<feature type="binding site" evidence="5 7">
    <location>
        <position position="142"/>
    </location>
    <ligand>
        <name>substrate</name>
    </ligand>
</feature>
<comment type="catalytic activity">
    <reaction evidence="1 5">
        <text>L-alanine = D-alanine</text>
        <dbReference type="Rhea" id="RHEA:20249"/>
        <dbReference type="ChEBI" id="CHEBI:57416"/>
        <dbReference type="ChEBI" id="CHEBI:57972"/>
        <dbReference type="EC" id="5.1.1.1"/>
    </reaction>
</comment>
<evidence type="ECO:0000313" key="10">
    <source>
        <dbReference type="Proteomes" id="UP000184233"/>
    </source>
</evidence>
<sequence>MGRCGGGHHDMRCTVARIDLGALRWNLSQLRHRAEGRKIMAMVKANAYGHGMIEVSRTLQESGVDMLGVAFADEGVTLREQGIVVPIMVLTPTMADEARIVVDNALTTVACDFDQVAALGTLAAEGGTKAIVHVYVDTGMHRDGVQPHEAVDFVHALDRLPGIDVQGICTHFATSDEAHSGFLLEQLESFRTVVATLSSAGRTFVHVHAANTGAIWQAEQALCTMVRPGLSLYGYAPPFDDAMTMRPVLSLETKVLSVRRIRAGETVSYGRRYTAPADRTIATIPVGYGDGYPRKLTGKATCLINGRSYPVVGTICMDECMVDVGDDPVAIGDDVVLIGRQADVDGRIASIDATDVAAWAETIPYEITTAITARVPRKYV</sequence>
<evidence type="ECO:0000313" key="9">
    <source>
        <dbReference type="EMBL" id="OJX57023.1"/>
    </source>
</evidence>
<feature type="active site" description="Proton acceptor; specific for D-alanine" evidence="5">
    <location>
        <position position="44"/>
    </location>
</feature>
<accession>A0A1M3KXB8</accession>
<dbReference type="PRINTS" id="PR00992">
    <property type="entry name" value="ALARACEMASE"/>
</dbReference>
<organism evidence="9 10">
    <name type="scientific">Candidatus Kapaibacterium thiocyanatum</name>
    <dbReference type="NCBI Taxonomy" id="1895771"/>
    <lineage>
        <taxon>Bacteria</taxon>
        <taxon>Pseudomonadati</taxon>
        <taxon>Candidatus Kapaibacteriota</taxon>
        <taxon>Candidatus Kapaibacteriia</taxon>
        <taxon>Candidatus Kapaibacteriales</taxon>
        <taxon>Candidatus Kapaibacteriaceae</taxon>
        <taxon>Candidatus Kapaibacterium</taxon>
    </lineage>
</organism>
<evidence type="ECO:0000256" key="7">
    <source>
        <dbReference type="PIRSR" id="PIRSR600821-52"/>
    </source>
</evidence>
<dbReference type="STRING" id="1895771.BGO89_10960"/>
<dbReference type="InterPro" id="IPR011079">
    <property type="entry name" value="Ala_racemase_C"/>
</dbReference>
<evidence type="ECO:0000256" key="5">
    <source>
        <dbReference type="HAMAP-Rule" id="MF_01201"/>
    </source>
</evidence>
<feature type="modified residue" description="N6-(pyridoxal phosphate)lysine" evidence="5 6">
    <location>
        <position position="44"/>
    </location>
</feature>
<comment type="pathway">
    <text evidence="5">Amino-acid biosynthesis; D-alanine biosynthesis; D-alanine from L-alanine: step 1/1.</text>
</comment>
<dbReference type="InterPro" id="IPR000821">
    <property type="entry name" value="Ala_racemase"/>
</dbReference>
<dbReference type="NCBIfam" id="TIGR00492">
    <property type="entry name" value="alr"/>
    <property type="match status" value="1"/>
</dbReference>
<dbReference type="AlphaFoldDB" id="A0A1M3KXB8"/>
<evidence type="ECO:0000256" key="6">
    <source>
        <dbReference type="PIRSR" id="PIRSR600821-50"/>
    </source>
</evidence>
<comment type="function">
    <text evidence="5">Catalyzes the interconversion of L-alanine and D-alanine. May also act on other amino acids.</text>
</comment>
<dbReference type="Proteomes" id="UP000184233">
    <property type="component" value="Unassembled WGS sequence"/>
</dbReference>
<dbReference type="GO" id="GO:0005829">
    <property type="term" value="C:cytosol"/>
    <property type="evidence" value="ECO:0007669"/>
    <property type="project" value="TreeGrafter"/>
</dbReference>
<dbReference type="Gene3D" id="2.40.37.10">
    <property type="entry name" value="Lyase, Ornithine Decarboxylase, Chain A, domain 1"/>
    <property type="match status" value="1"/>
</dbReference>
<evidence type="ECO:0000259" key="8">
    <source>
        <dbReference type="SMART" id="SM01005"/>
    </source>
</evidence>
<dbReference type="GO" id="GO:0030170">
    <property type="term" value="F:pyridoxal phosphate binding"/>
    <property type="evidence" value="ECO:0007669"/>
    <property type="project" value="UniProtKB-UniRule"/>
</dbReference>
<keyword evidence="4 5" id="KW-0413">Isomerase</keyword>
<feature type="binding site" evidence="5 7">
    <location>
        <position position="317"/>
    </location>
    <ligand>
        <name>substrate</name>
    </ligand>
</feature>
<reference evidence="9 10" key="1">
    <citation type="submission" date="2016-09" db="EMBL/GenBank/DDBJ databases">
        <title>Genome-resolved meta-omics ties microbial dynamics to process performance in biotechnology for thiocyanate degradation.</title>
        <authorList>
            <person name="Kantor R.S."/>
            <person name="Huddy R.J."/>
            <person name="Iyer R."/>
            <person name="Thomas B.C."/>
            <person name="Brown C.T."/>
            <person name="Anantharaman K."/>
            <person name="Tringe S."/>
            <person name="Hettich R.L."/>
            <person name="Harrison S.T."/>
            <person name="Banfield J.F."/>
        </authorList>
    </citation>
    <scope>NUCLEOTIDE SEQUENCE [LARGE SCALE GENOMIC DNA]</scope>
    <source>
        <strain evidence="9">59-99</strain>
    </source>
</reference>
<feature type="active site" description="Proton acceptor; specific for L-alanine" evidence="5">
    <location>
        <position position="269"/>
    </location>
</feature>
<proteinExistence type="inferred from homology"/>
<dbReference type="InterPro" id="IPR009006">
    <property type="entry name" value="Ala_racemase/Decarboxylase_C"/>
</dbReference>
<dbReference type="CDD" id="cd00430">
    <property type="entry name" value="PLPDE_III_AR"/>
    <property type="match status" value="1"/>
</dbReference>
<dbReference type="EMBL" id="MKVH01000024">
    <property type="protein sequence ID" value="OJX57023.1"/>
    <property type="molecule type" value="Genomic_DNA"/>
</dbReference>
<evidence type="ECO:0000256" key="2">
    <source>
        <dbReference type="ARBA" id="ARBA00001933"/>
    </source>
</evidence>
<gene>
    <name evidence="9" type="ORF">BGO89_10960</name>
</gene>
<dbReference type="PANTHER" id="PTHR30511:SF0">
    <property type="entry name" value="ALANINE RACEMASE, CATABOLIC-RELATED"/>
    <property type="match status" value="1"/>
</dbReference>
<dbReference type="UniPathway" id="UPA00042">
    <property type="reaction ID" value="UER00497"/>
</dbReference>
<dbReference type="PANTHER" id="PTHR30511">
    <property type="entry name" value="ALANINE RACEMASE"/>
    <property type="match status" value="1"/>
</dbReference>
<dbReference type="GO" id="GO:0030632">
    <property type="term" value="P:D-alanine biosynthetic process"/>
    <property type="evidence" value="ECO:0007669"/>
    <property type="project" value="UniProtKB-UniRule"/>
</dbReference>
<dbReference type="FunFam" id="3.20.20.10:FF:000002">
    <property type="entry name" value="Alanine racemase"/>
    <property type="match status" value="1"/>
</dbReference>
<dbReference type="GO" id="GO:0008784">
    <property type="term" value="F:alanine racemase activity"/>
    <property type="evidence" value="ECO:0007669"/>
    <property type="project" value="UniProtKB-UniRule"/>
</dbReference>
<dbReference type="Pfam" id="PF00842">
    <property type="entry name" value="Ala_racemase_C"/>
    <property type="match status" value="1"/>
</dbReference>
<dbReference type="InterPro" id="IPR001608">
    <property type="entry name" value="Ala_racemase_N"/>
</dbReference>
<dbReference type="SUPFAM" id="SSF51419">
    <property type="entry name" value="PLP-binding barrel"/>
    <property type="match status" value="1"/>
</dbReference>
<evidence type="ECO:0000256" key="4">
    <source>
        <dbReference type="ARBA" id="ARBA00023235"/>
    </source>
</evidence>
<dbReference type="Pfam" id="PF01168">
    <property type="entry name" value="Ala_racemase_N"/>
    <property type="match status" value="1"/>
</dbReference>
<dbReference type="SUPFAM" id="SSF50621">
    <property type="entry name" value="Alanine racemase C-terminal domain-like"/>
    <property type="match status" value="1"/>
</dbReference>
<comment type="caution">
    <text evidence="9">The sequence shown here is derived from an EMBL/GenBank/DDBJ whole genome shotgun (WGS) entry which is preliminary data.</text>
</comment>
<dbReference type="InterPro" id="IPR029066">
    <property type="entry name" value="PLP-binding_barrel"/>
</dbReference>
<dbReference type="EC" id="5.1.1.1" evidence="5"/>
<comment type="cofactor">
    <cofactor evidence="2 5 6">
        <name>pyridoxal 5'-phosphate</name>
        <dbReference type="ChEBI" id="CHEBI:597326"/>
    </cofactor>
</comment>
<evidence type="ECO:0000256" key="1">
    <source>
        <dbReference type="ARBA" id="ARBA00000316"/>
    </source>
</evidence>
<comment type="similarity">
    <text evidence="5">Belongs to the alanine racemase family.</text>
</comment>
<dbReference type="SMART" id="SM01005">
    <property type="entry name" value="Ala_racemase_C"/>
    <property type="match status" value="1"/>
</dbReference>
<feature type="domain" description="Alanine racemase C-terminal" evidence="8">
    <location>
        <begin position="248"/>
        <end position="380"/>
    </location>
</feature>
<keyword evidence="3 5" id="KW-0663">Pyridoxal phosphate</keyword>
<dbReference type="HAMAP" id="MF_01201">
    <property type="entry name" value="Ala_racemase"/>
    <property type="match status" value="1"/>
</dbReference>